<protein>
    <submittedName>
        <fullName evidence="1">Uncharacterized protein</fullName>
    </submittedName>
</protein>
<sequence>MKRSGTHRFQAARWVPLRCTHPTFLIPRALVWESAGTKSNLLIRV</sequence>
<evidence type="ECO:0000313" key="2">
    <source>
        <dbReference type="Proteomes" id="UP000663722"/>
    </source>
</evidence>
<proteinExistence type="predicted"/>
<accession>A0A975BEH3</accession>
<dbReference type="Proteomes" id="UP000663722">
    <property type="component" value="Chromosome"/>
</dbReference>
<evidence type="ECO:0000313" key="1">
    <source>
        <dbReference type="EMBL" id="QTA84037.1"/>
    </source>
</evidence>
<reference evidence="1" key="1">
    <citation type="journal article" date="2021" name="Microb. Physiol.">
        <title>Proteogenomic Insights into the Physiology of Marine, Sulfate-Reducing, Filamentous Desulfonema limicola and Desulfonema magnum.</title>
        <authorList>
            <person name="Schnaars V."/>
            <person name="Wohlbrand L."/>
            <person name="Scheve S."/>
            <person name="Hinrichs C."/>
            <person name="Reinhardt R."/>
            <person name="Rabus R."/>
        </authorList>
    </citation>
    <scope>NUCLEOTIDE SEQUENCE</scope>
    <source>
        <strain evidence="1">4be13</strain>
    </source>
</reference>
<gene>
    <name evidence="1" type="ORF">dnm_000290</name>
</gene>
<dbReference type="AlphaFoldDB" id="A0A975BEH3"/>
<keyword evidence="2" id="KW-1185">Reference proteome</keyword>
<dbReference type="EMBL" id="CP061800">
    <property type="protein sequence ID" value="QTA84037.1"/>
    <property type="molecule type" value="Genomic_DNA"/>
</dbReference>
<dbReference type="KEGG" id="dmm:dnm_000290"/>
<name>A0A975BEH3_9BACT</name>
<organism evidence="1 2">
    <name type="scientific">Desulfonema magnum</name>
    <dbReference type="NCBI Taxonomy" id="45655"/>
    <lineage>
        <taxon>Bacteria</taxon>
        <taxon>Pseudomonadati</taxon>
        <taxon>Thermodesulfobacteriota</taxon>
        <taxon>Desulfobacteria</taxon>
        <taxon>Desulfobacterales</taxon>
        <taxon>Desulfococcaceae</taxon>
        <taxon>Desulfonema</taxon>
    </lineage>
</organism>